<dbReference type="STRING" id="1619234.SAMN05421730_100883"/>
<dbReference type="SMART" id="SM00382">
    <property type="entry name" value="AAA"/>
    <property type="match status" value="1"/>
</dbReference>
<feature type="domain" description="ABC transporter" evidence="4">
    <location>
        <begin position="1"/>
        <end position="229"/>
    </location>
</feature>
<dbReference type="PROSITE" id="PS50893">
    <property type="entry name" value="ABC_TRANSPORTER_2"/>
    <property type="match status" value="1"/>
</dbReference>
<evidence type="ECO:0000259" key="4">
    <source>
        <dbReference type="PROSITE" id="PS50893"/>
    </source>
</evidence>
<dbReference type="GO" id="GO:0005524">
    <property type="term" value="F:ATP binding"/>
    <property type="evidence" value="ECO:0007669"/>
    <property type="project" value="UniProtKB-KW"/>
</dbReference>
<evidence type="ECO:0000256" key="1">
    <source>
        <dbReference type="ARBA" id="ARBA00022448"/>
    </source>
</evidence>
<name>A0A1D3TT56_9FIRM</name>
<gene>
    <name evidence="5" type="ORF">SAMN05421730_100883</name>
</gene>
<dbReference type="Proteomes" id="UP000199315">
    <property type="component" value="Unassembled WGS sequence"/>
</dbReference>
<dbReference type="Gene3D" id="3.40.50.300">
    <property type="entry name" value="P-loop containing nucleotide triphosphate hydrolases"/>
    <property type="match status" value="1"/>
</dbReference>
<dbReference type="CDD" id="cd03230">
    <property type="entry name" value="ABC_DR_subfamily_A"/>
    <property type="match status" value="1"/>
</dbReference>
<dbReference type="SUPFAM" id="SSF52540">
    <property type="entry name" value="P-loop containing nucleoside triphosphate hydrolases"/>
    <property type="match status" value="1"/>
</dbReference>
<dbReference type="Pfam" id="PF00005">
    <property type="entry name" value="ABC_tran"/>
    <property type="match status" value="1"/>
</dbReference>
<dbReference type="InterPro" id="IPR003439">
    <property type="entry name" value="ABC_transporter-like_ATP-bd"/>
</dbReference>
<dbReference type="InterPro" id="IPR051782">
    <property type="entry name" value="ABC_Transporter_VariousFunc"/>
</dbReference>
<reference evidence="5 6" key="1">
    <citation type="submission" date="2016-09" db="EMBL/GenBank/DDBJ databases">
        <authorList>
            <person name="Capua I."/>
            <person name="De Benedictis P."/>
            <person name="Joannis T."/>
            <person name="Lombin L.H."/>
            <person name="Cattoli G."/>
        </authorList>
    </citation>
    <scope>NUCLEOTIDE SEQUENCE [LARGE SCALE GENOMIC DNA]</scope>
    <source>
        <strain evidence="5 6">GluBS11</strain>
    </source>
</reference>
<dbReference type="OrthoDB" id="9804819at2"/>
<dbReference type="InterPro" id="IPR027417">
    <property type="entry name" value="P-loop_NTPase"/>
</dbReference>
<dbReference type="GO" id="GO:0016887">
    <property type="term" value="F:ATP hydrolysis activity"/>
    <property type="evidence" value="ECO:0007669"/>
    <property type="project" value="InterPro"/>
</dbReference>
<evidence type="ECO:0000256" key="3">
    <source>
        <dbReference type="ARBA" id="ARBA00022840"/>
    </source>
</evidence>
<keyword evidence="3 5" id="KW-0067">ATP-binding</keyword>
<protein>
    <submittedName>
        <fullName evidence="5">ABC-2 type transport system ATP-binding protein</fullName>
    </submittedName>
</protein>
<organism evidence="5 6">
    <name type="scientific">Anaerobium acetethylicum</name>
    <dbReference type="NCBI Taxonomy" id="1619234"/>
    <lineage>
        <taxon>Bacteria</taxon>
        <taxon>Bacillati</taxon>
        <taxon>Bacillota</taxon>
        <taxon>Clostridia</taxon>
        <taxon>Lachnospirales</taxon>
        <taxon>Lachnospiraceae</taxon>
        <taxon>Anaerobium</taxon>
    </lineage>
</organism>
<keyword evidence="1" id="KW-0813">Transport</keyword>
<evidence type="ECO:0000313" key="5">
    <source>
        <dbReference type="EMBL" id="SCP97119.1"/>
    </source>
</evidence>
<proteinExistence type="predicted"/>
<dbReference type="InterPro" id="IPR003593">
    <property type="entry name" value="AAA+_ATPase"/>
</dbReference>
<dbReference type="PANTHER" id="PTHR42939">
    <property type="entry name" value="ABC TRANSPORTER ATP-BINDING PROTEIN ALBC-RELATED"/>
    <property type="match status" value="1"/>
</dbReference>
<dbReference type="EMBL" id="FMKA01000008">
    <property type="protein sequence ID" value="SCP97119.1"/>
    <property type="molecule type" value="Genomic_DNA"/>
</dbReference>
<sequence length="234" mass="26690">MSSLILKNVNYSVKGFSLENISFEVPKGCITSLVGPDGAGKTTLIHIIANNLIRKSGTILYDGRLFWEDEAGIKRKLGFVYDVVCFNTQLTPKQFLKRAKSCIQDFDSDLFCSYMDKFDLSYKHAIVKFLPDMKRKFELIVALSRHPQILILDEPTMDLEPADRNTIWDILQDFVKDGQNSVLITSSSTEDFDQIVDYLIFIDKGKIVKADYNSKNNTETDRKALINEKNILVK</sequence>
<dbReference type="AlphaFoldDB" id="A0A1D3TT56"/>
<keyword evidence="2" id="KW-0547">Nucleotide-binding</keyword>
<dbReference type="RefSeq" id="WP_091232882.1">
    <property type="nucleotide sequence ID" value="NZ_FMKA01000008.1"/>
</dbReference>
<evidence type="ECO:0000256" key="2">
    <source>
        <dbReference type="ARBA" id="ARBA00022741"/>
    </source>
</evidence>
<keyword evidence="6" id="KW-1185">Reference proteome</keyword>
<evidence type="ECO:0000313" key="6">
    <source>
        <dbReference type="Proteomes" id="UP000199315"/>
    </source>
</evidence>
<accession>A0A1D3TT56</accession>
<dbReference type="PANTHER" id="PTHR42939:SF3">
    <property type="entry name" value="ABC TRANSPORTER ATP-BINDING COMPONENT"/>
    <property type="match status" value="1"/>
</dbReference>